<dbReference type="CDD" id="cd00200">
    <property type="entry name" value="WD40"/>
    <property type="match status" value="1"/>
</dbReference>
<keyword evidence="2" id="KW-0963">Cytoplasm</keyword>
<evidence type="ECO:0000256" key="3">
    <source>
        <dbReference type="ARBA" id="ARBA00022574"/>
    </source>
</evidence>
<evidence type="ECO:0000256" key="4">
    <source>
        <dbReference type="ARBA" id="ARBA00022737"/>
    </source>
</evidence>
<dbReference type="Gene3D" id="2.130.10.10">
    <property type="entry name" value="YVTN repeat-like/Quinoprotein amine dehydrogenase"/>
    <property type="match status" value="1"/>
</dbReference>
<feature type="repeat" description="WD" evidence="6">
    <location>
        <begin position="279"/>
        <end position="314"/>
    </location>
</feature>
<dbReference type="PANTHER" id="PTHR22842">
    <property type="entry name" value="WD40 REPEAT PROTEIN"/>
    <property type="match status" value="1"/>
</dbReference>
<dbReference type="InterPro" id="IPR020472">
    <property type="entry name" value="WD40_PAC1"/>
</dbReference>
<dbReference type="EMBL" id="CP031037">
    <property type="protein sequence ID" value="QDZ20506.1"/>
    <property type="molecule type" value="Genomic_DNA"/>
</dbReference>
<dbReference type="GO" id="GO:0071013">
    <property type="term" value="C:catalytic step 2 spliceosome"/>
    <property type="evidence" value="ECO:0007669"/>
    <property type="project" value="TreeGrafter"/>
</dbReference>
<dbReference type="InterPro" id="IPR019775">
    <property type="entry name" value="WD40_repeat_CS"/>
</dbReference>
<dbReference type="InterPro" id="IPR015943">
    <property type="entry name" value="WD40/YVTN_repeat-like_dom_sf"/>
</dbReference>
<proteinExistence type="inferred from homology"/>
<gene>
    <name evidence="7" type="ORF">A3770_04p30240</name>
</gene>
<dbReference type="PROSITE" id="PS50082">
    <property type="entry name" value="WD_REPEATS_2"/>
    <property type="match status" value="3"/>
</dbReference>
<accession>A0A5B8MJ28</accession>
<dbReference type="AlphaFoldDB" id="A0A5B8MJ28"/>
<dbReference type="InterPro" id="IPR036322">
    <property type="entry name" value="WD40_repeat_dom_sf"/>
</dbReference>
<sequence length="314" mass="33690">MGSARIVAEERGPRYSLIGHEGAVRCIEFNEGGTYCLTGGSDRSVRLWNPKRGALVNTYMGAHAHEVRGVACTSSNDRFASCGGDRQVFLHDVGTGAVVRKFRGHEAKNVNAVSFSRQAGDQVLFSGGFDATCRAWDCRSNSVEPIQVLRDFRDSVTSLAASGYDVIAGSVDGTVRSYDVRTGKAVTDTFSGASSPPVTSVSLSSDSQCILVGVLNSRVGLLDRASGELLAQYHGHKNEEFKVDSMLTNDDAYVVSGSEDGKVYFWDLVEAEVVQTFEVNRNGAALAALAWHPEGEVLLTAATKGEIHVWACVQ</sequence>
<dbReference type="PRINTS" id="PR00320">
    <property type="entry name" value="GPROTEINBRPT"/>
</dbReference>
<comment type="subcellular location">
    <subcellularLocation>
        <location evidence="1">Cytoplasm</location>
    </subcellularLocation>
</comment>
<dbReference type="PANTHER" id="PTHR22842:SF3">
    <property type="entry name" value="WD REPEAT DOMAIN-CONTAINING PROTEIN 83"/>
    <property type="match status" value="1"/>
</dbReference>
<evidence type="ECO:0000256" key="6">
    <source>
        <dbReference type="PROSITE-ProRule" id="PRU00221"/>
    </source>
</evidence>
<organism evidence="7 8">
    <name type="scientific">Chloropicon primus</name>
    <dbReference type="NCBI Taxonomy" id="1764295"/>
    <lineage>
        <taxon>Eukaryota</taxon>
        <taxon>Viridiplantae</taxon>
        <taxon>Chlorophyta</taxon>
        <taxon>Chloropicophyceae</taxon>
        <taxon>Chloropicales</taxon>
        <taxon>Chloropicaceae</taxon>
        <taxon>Chloropicon</taxon>
    </lineage>
</organism>
<keyword evidence="4" id="KW-0677">Repeat</keyword>
<evidence type="ECO:0000256" key="1">
    <source>
        <dbReference type="ARBA" id="ARBA00004496"/>
    </source>
</evidence>
<evidence type="ECO:0000256" key="5">
    <source>
        <dbReference type="ARBA" id="ARBA00038145"/>
    </source>
</evidence>
<dbReference type="InterPro" id="IPR051980">
    <property type="entry name" value="WD_repeat_MORG1"/>
</dbReference>
<feature type="repeat" description="WD" evidence="6">
    <location>
        <begin position="17"/>
        <end position="58"/>
    </location>
</feature>
<dbReference type="OrthoDB" id="71437at2759"/>
<dbReference type="SUPFAM" id="SSF50978">
    <property type="entry name" value="WD40 repeat-like"/>
    <property type="match status" value="1"/>
</dbReference>
<reference evidence="7 8" key="1">
    <citation type="submission" date="2018-07" db="EMBL/GenBank/DDBJ databases">
        <title>The complete nuclear genome of the prasinophyte Chloropicon primus (CCMP1205).</title>
        <authorList>
            <person name="Pombert J.-F."/>
            <person name="Otis C."/>
            <person name="Turmel M."/>
            <person name="Lemieux C."/>
        </authorList>
    </citation>
    <scope>NUCLEOTIDE SEQUENCE [LARGE SCALE GENOMIC DNA]</scope>
    <source>
        <strain evidence="7 8">CCMP1205</strain>
    </source>
</reference>
<dbReference type="GO" id="GO:0005737">
    <property type="term" value="C:cytoplasm"/>
    <property type="evidence" value="ECO:0007669"/>
    <property type="project" value="UniProtKB-SubCell"/>
</dbReference>
<dbReference type="Pfam" id="PF00400">
    <property type="entry name" value="WD40"/>
    <property type="match status" value="5"/>
</dbReference>
<evidence type="ECO:0000256" key="2">
    <source>
        <dbReference type="ARBA" id="ARBA00022490"/>
    </source>
</evidence>
<comment type="similarity">
    <text evidence="5">Belongs to the WD repeat MORG1 family.</text>
</comment>
<protein>
    <submittedName>
        <fullName evidence="7">WD40 repeat domain-containing protein</fullName>
    </submittedName>
</protein>
<dbReference type="PROSITE" id="PS00678">
    <property type="entry name" value="WD_REPEATS_1"/>
    <property type="match status" value="1"/>
</dbReference>
<dbReference type="InterPro" id="IPR001680">
    <property type="entry name" value="WD40_rpt"/>
</dbReference>
<keyword evidence="8" id="KW-1185">Reference proteome</keyword>
<dbReference type="GO" id="GO:0000398">
    <property type="term" value="P:mRNA splicing, via spliceosome"/>
    <property type="evidence" value="ECO:0007669"/>
    <property type="project" value="TreeGrafter"/>
</dbReference>
<evidence type="ECO:0000313" key="8">
    <source>
        <dbReference type="Proteomes" id="UP000316726"/>
    </source>
</evidence>
<keyword evidence="3 6" id="KW-0853">WD repeat</keyword>
<dbReference type="SMART" id="SM00320">
    <property type="entry name" value="WD40"/>
    <property type="match status" value="7"/>
</dbReference>
<feature type="repeat" description="WD" evidence="6">
    <location>
        <begin position="250"/>
        <end position="276"/>
    </location>
</feature>
<dbReference type="PROSITE" id="PS50294">
    <property type="entry name" value="WD_REPEATS_REGION"/>
    <property type="match status" value="2"/>
</dbReference>
<dbReference type="Proteomes" id="UP000316726">
    <property type="component" value="Chromosome 4"/>
</dbReference>
<name>A0A5B8MJ28_9CHLO</name>
<evidence type="ECO:0000313" key="7">
    <source>
        <dbReference type="EMBL" id="QDZ20506.1"/>
    </source>
</evidence>
<dbReference type="STRING" id="1764295.A0A5B8MJ28"/>